<gene>
    <name evidence="5" type="ORF">FH603_2927</name>
</gene>
<keyword evidence="1" id="KW-0378">Hydrolase</keyword>
<dbReference type="InterPro" id="IPR026444">
    <property type="entry name" value="Secre_tail"/>
</dbReference>
<evidence type="ECO:0008006" key="7">
    <source>
        <dbReference type="Google" id="ProtNLM"/>
    </source>
</evidence>
<sequence length="990" mass="106288">MKHFSVFLCAGFFLLIPLFTLAQVQVSFPTSRAVLQRNGANQATIRITGFYSTAVGRIEARLIARDGQGTNTDWRTVQDNPTGGVYAGDINGSGGWYNLEVRGMNGDQQVGSVTTVDRVGIGEVFIIAGQSNAQGIHQDAPNPQNDRVNCVNYRYPNEAFPNDPPVPVFTRLDNSPDFTIAPRGVGSWCWGQLGDLLVKRLNVPVMFFNAAFTGTAVRNWRDSAPEGGVAYGVVNGLPYLARQPYINIKLALQFYSNMLGVRAVLWHQGETDNLINTETSRYVSELQFVINQSRQDFGKNVPWVVSRVSYGDFIGGTDPAIIAAQNQVLASTPSVFAGPETDNIQVPRSRAPLFDGLHFDMNGLVELANAWSNSLNDSFFQGATPISASPAPVVTAACAGGTNVTFTVNGDYASIQWESGETGRSITKGPGTQVRAKVKDSRGNTFFTTYVRVSDLPVASVVGNGPPSVCIGSSLGLTTNYDNVSWINQQTNETVSTSRTLTTTNAGAYYVRYRDVSGCDFTSNTLNVTVNPLPATPTIANDRPTTFCQGDNTVLRGSSDNVRYNWSDGQQNKTITVGASGAYFTTVTDQNNCTSAQSNTIVVTANPVPAKPVIALSGPTTFCADQSLTLTAPEGLTYQWTGGPTTRSITTNQPGAYSVQTRNQFGCNSVQSDVIRTTVNPLPPTPSASAAGVTTFCAGNRVTLNASSDLNVVWSSGQTDKTISVTTSGNYAVRSRDQNGCLSPSSPAITVTVNPLPAAPPILSSREPTICEGDRITFRVEGPYTVFWSTGDSTQTITTNLAGAYSARVRDVNGCVSTQSRNTTVELRPLPPAPSINMVGTFTLEAISSTNGTQFRWRRDNDSLTTPTAIIKASQSGSYTARASIIYSPTLTCFSVPSAPYVFTIDESINGLSIYPNPNPDKVLVIETQTVLTNATLTVYTLTGQAVFTSVVPSFDERKQLRLTGMQSGQYILRVQAADFDVSKRILLGL</sequence>
<dbReference type="SUPFAM" id="SSF52266">
    <property type="entry name" value="SGNH hydrolase"/>
    <property type="match status" value="1"/>
</dbReference>
<dbReference type="Pfam" id="PF18962">
    <property type="entry name" value="Por_Secre_tail"/>
    <property type="match status" value="1"/>
</dbReference>
<dbReference type="RefSeq" id="WP_186738191.1">
    <property type="nucleotide sequence ID" value="NZ_VFIA01000016.1"/>
</dbReference>
<comment type="caution">
    <text evidence="5">The sequence shown here is derived from an EMBL/GenBank/DDBJ whole genome shotgun (WGS) entry which is preliminary data.</text>
</comment>
<dbReference type="EMBL" id="VFIA01000016">
    <property type="protein sequence ID" value="MBC3792415.1"/>
    <property type="molecule type" value="Genomic_DNA"/>
</dbReference>
<dbReference type="Proteomes" id="UP000700732">
    <property type="component" value="Unassembled WGS sequence"/>
</dbReference>
<dbReference type="Pfam" id="PF03629">
    <property type="entry name" value="SASA"/>
    <property type="match status" value="1"/>
</dbReference>
<organism evidence="5 6">
    <name type="scientific">Spirosoma utsteinense</name>
    <dbReference type="NCBI Taxonomy" id="2585773"/>
    <lineage>
        <taxon>Bacteria</taxon>
        <taxon>Pseudomonadati</taxon>
        <taxon>Bacteroidota</taxon>
        <taxon>Cytophagia</taxon>
        <taxon>Cytophagales</taxon>
        <taxon>Cytophagaceae</taxon>
        <taxon>Spirosoma</taxon>
    </lineage>
</organism>
<evidence type="ECO:0000313" key="5">
    <source>
        <dbReference type="EMBL" id="MBC3792415.1"/>
    </source>
</evidence>
<keyword evidence="6" id="KW-1185">Reference proteome</keyword>
<dbReference type="NCBIfam" id="TIGR04183">
    <property type="entry name" value="Por_Secre_tail"/>
    <property type="match status" value="1"/>
</dbReference>
<feature type="signal peptide" evidence="2">
    <location>
        <begin position="1"/>
        <end position="22"/>
    </location>
</feature>
<evidence type="ECO:0000259" key="3">
    <source>
        <dbReference type="Pfam" id="PF03629"/>
    </source>
</evidence>
<keyword evidence="2" id="KW-0732">Signal</keyword>
<dbReference type="Gene3D" id="3.40.50.1110">
    <property type="entry name" value="SGNH hydrolase"/>
    <property type="match status" value="1"/>
</dbReference>
<dbReference type="InterPro" id="IPR005181">
    <property type="entry name" value="SASA"/>
</dbReference>
<feature type="domain" description="Secretion system C-terminal sorting" evidence="4">
    <location>
        <begin position="914"/>
        <end position="986"/>
    </location>
</feature>
<evidence type="ECO:0000256" key="2">
    <source>
        <dbReference type="SAM" id="SignalP"/>
    </source>
</evidence>
<feature type="domain" description="Sialate O-acetylesterase" evidence="3">
    <location>
        <begin position="123"/>
        <end position="369"/>
    </location>
</feature>
<name>A0ABR6W9A9_9BACT</name>
<reference evidence="5 6" key="1">
    <citation type="submission" date="2019-06" db="EMBL/GenBank/DDBJ databases">
        <title>Spirosoma utsteinense sp. nov. isolated from Antarctic ice-free soils.</title>
        <authorList>
            <person name="Tahon G."/>
        </authorList>
    </citation>
    <scope>NUCLEOTIDE SEQUENCE [LARGE SCALE GENOMIC DNA]</scope>
    <source>
        <strain evidence="5 6">LMG 31447</strain>
    </source>
</reference>
<proteinExistence type="predicted"/>
<evidence type="ECO:0000259" key="4">
    <source>
        <dbReference type="Pfam" id="PF18962"/>
    </source>
</evidence>
<accession>A0ABR6W9A9</accession>
<feature type="chain" id="PRO_5046272672" description="T9SS type A sorting domain-containing protein" evidence="2">
    <location>
        <begin position="23"/>
        <end position="990"/>
    </location>
</feature>
<evidence type="ECO:0000256" key="1">
    <source>
        <dbReference type="ARBA" id="ARBA00022801"/>
    </source>
</evidence>
<evidence type="ECO:0000313" key="6">
    <source>
        <dbReference type="Proteomes" id="UP000700732"/>
    </source>
</evidence>
<protein>
    <recommendedName>
        <fullName evidence="7">T9SS type A sorting domain-containing protein</fullName>
    </recommendedName>
</protein>
<dbReference type="InterPro" id="IPR036514">
    <property type="entry name" value="SGNH_hydro_sf"/>
</dbReference>